<comment type="caution">
    <text evidence="1">The sequence shown here is derived from an EMBL/GenBank/DDBJ whole genome shotgun (WGS) entry which is preliminary data.</text>
</comment>
<evidence type="ECO:0000313" key="1">
    <source>
        <dbReference type="EMBL" id="KAH7374631.1"/>
    </source>
</evidence>
<gene>
    <name evidence="1" type="ORF">B0T11DRAFT_292439</name>
</gene>
<proteinExistence type="predicted"/>
<organism evidence="1 2">
    <name type="scientific">Plectosphaerella cucumerina</name>
    <dbReference type="NCBI Taxonomy" id="40658"/>
    <lineage>
        <taxon>Eukaryota</taxon>
        <taxon>Fungi</taxon>
        <taxon>Dikarya</taxon>
        <taxon>Ascomycota</taxon>
        <taxon>Pezizomycotina</taxon>
        <taxon>Sordariomycetes</taxon>
        <taxon>Hypocreomycetidae</taxon>
        <taxon>Glomerellales</taxon>
        <taxon>Plectosphaerellaceae</taxon>
        <taxon>Plectosphaerella</taxon>
    </lineage>
</organism>
<dbReference type="SUPFAM" id="SSF52540">
    <property type="entry name" value="P-loop containing nucleoside triphosphate hydrolases"/>
    <property type="match status" value="1"/>
</dbReference>
<dbReference type="OrthoDB" id="8954335at2759"/>
<evidence type="ECO:0000313" key="2">
    <source>
        <dbReference type="Proteomes" id="UP000813385"/>
    </source>
</evidence>
<dbReference type="Proteomes" id="UP000813385">
    <property type="component" value="Unassembled WGS sequence"/>
</dbReference>
<name>A0A8K0TS02_9PEZI</name>
<sequence length="346" mass="38121">MTPIFDKYRNGHGQESCTLQVQVYPFFNGQGQTIYLIDTPGFDNTELSDTQVLAIITQWLANAYNAGVSLHGVLYFHSIADRRLRGSAGRNCDMLRALCGPAAPSRTHLVTTMWDSVPIGDAQKREHASIMTPGLWCQLGGRIHRHWNINRSARDILAVFVEGNREPITLAIQDEVINQKKTCLRYTAAGRALGIDPVPVLASTKNYNSQSDAREAQHKVSYEEPIGALGHVMPQQKARELEPPQPQSDASGLGGQVSAEWYKGMSTYAISLSGRIYCYNGKKVYGIGTCYVNLCRNAAGELHIEHSDNLADHYALLADCLRDNADDILNLAQSKARLTLGPTGTY</sequence>
<dbReference type="EMBL" id="JAGPXD010000001">
    <property type="protein sequence ID" value="KAH7374631.1"/>
    <property type="molecule type" value="Genomic_DNA"/>
</dbReference>
<protein>
    <recommendedName>
        <fullName evidence="3">G domain-containing protein</fullName>
    </recommendedName>
</protein>
<evidence type="ECO:0008006" key="3">
    <source>
        <dbReference type="Google" id="ProtNLM"/>
    </source>
</evidence>
<reference evidence="1" key="1">
    <citation type="journal article" date="2021" name="Nat. Commun.">
        <title>Genetic determinants of endophytism in the Arabidopsis root mycobiome.</title>
        <authorList>
            <person name="Mesny F."/>
            <person name="Miyauchi S."/>
            <person name="Thiergart T."/>
            <person name="Pickel B."/>
            <person name="Atanasova L."/>
            <person name="Karlsson M."/>
            <person name="Huettel B."/>
            <person name="Barry K.W."/>
            <person name="Haridas S."/>
            <person name="Chen C."/>
            <person name="Bauer D."/>
            <person name="Andreopoulos W."/>
            <person name="Pangilinan J."/>
            <person name="LaButti K."/>
            <person name="Riley R."/>
            <person name="Lipzen A."/>
            <person name="Clum A."/>
            <person name="Drula E."/>
            <person name="Henrissat B."/>
            <person name="Kohler A."/>
            <person name="Grigoriev I.V."/>
            <person name="Martin F.M."/>
            <person name="Hacquard S."/>
        </authorList>
    </citation>
    <scope>NUCLEOTIDE SEQUENCE</scope>
    <source>
        <strain evidence="1">MPI-CAGE-AT-0016</strain>
    </source>
</reference>
<dbReference type="AlphaFoldDB" id="A0A8K0TS02"/>
<accession>A0A8K0TS02</accession>
<keyword evidence="2" id="KW-1185">Reference proteome</keyword>
<dbReference type="Gene3D" id="3.40.50.300">
    <property type="entry name" value="P-loop containing nucleotide triphosphate hydrolases"/>
    <property type="match status" value="1"/>
</dbReference>
<dbReference type="InterPro" id="IPR027417">
    <property type="entry name" value="P-loop_NTPase"/>
</dbReference>